<dbReference type="InterPro" id="IPR036165">
    <property type="entry name" value="YefM-like_sf"/>
</dbReference>
<sequence>MVIVRFYRQNHMLENAPWESRKGNRRMRTMDIFEATASLAEYARVVATEPLVITSGGKPLMALLDRKESDSETLSLSTNPEFMEIIRQSRERHEKEGGISSEEMRRRLGACRT</sequence>
<comment type="similarity">
    <text evidence="1">Belongs to the phD/YefM antitoxin family.</text>
</comment>
<evidence type="ECO:0000256" key="1">
    <source>
        <dbReference type="ARBA" id="ARBA00009981"/>
    </source>
</evidence>
<feature type="compositionally biased region" description="Basic and acidic residues" evidence="2">
    <location>
        <begin position="89"/>
        <end position="106"/>
    </location>
</feature>
<proteinExistence type="inferred from homology"/>
<evidence type="ECO:0000256" key="2">
    <source>
        <dbReference type="SAM" id="MobiDB-lite"/>
    </source>
</evidence>
<dbReference type="SUPFAM" id="SSF143120">
    <property type="entry name" value="YefM-like"/>
    <property type="match status" value="1"/>
</dbReference>
<reference evidence="3" key="1">
    <citation type="submission" date="2019-02" db="EMBL/GenBank/DDBJ databases">
        <authorList>
            <person name="Gruber-Vodicka R. H."/>
            <person name="Seah K. B. B."/>
        </authorList>
    </citation>
    <scope>NUCLEOTIDE SEQUENCE</scope>
    <source>
        <strain evidence="3">BECK_DK161</strain>
    </source>
</reference>
<feature type="region of interest" description="Disordered" evidence="2">
    <location>
        <begin position="89"/>
        <end position="113"/>
    </location>
</feature>
<dbReference type="AlphaFoldDB" id="A0A450S382"/>
<evidence type="ECO:0000313" key="3">
    <source>
        <dbReference type="EMBL" id="VFJ46127.1"/>
    </source>
</evidence>
<dbReference type="EMBL" id="CAADEY010000014">
    <property type="protein sequence ID" value="VFJ46127.1"/>
    <property type="molecule type" value="Genomic_DNA"/>
</dbReference>
<protein>
    <recommendedName>
        <fullName evidence="4">Antitoxin</fullName>
    </recommendedName>
</protein>
<accession>A0A450S382</accession>
<name>A0A450S382_9GAMM</name>
<evidence type="ECO:0008006" key="4">
    <source>
        <dbReference type="Google" id="ProtNLM"/>
    </source>
</evidence>
<gene>
    <name evidence="3" type="ORF">BECKDK2373C_GA0170839_10147</name>
</gene>
<organism evidence="3">
    <name type="scientific">Candidatus Kentrum sp. DK</name>
    <dbReference type="NCBI Taxonomy" id="2126562"/>
    <lineage>
        <taxon>Bacteria</taxon>
        <taxon>Pseudomonadati</taxon>
        <taxon>Pseudomonadota</taxon>
        <taxon>Gammaproteobacteria</taxon>
        <taxon>Candidatus Kentrum</taxon>
    </lineage>
</organism>